<protein>
    <recommendedName>
        <fullName evidence="4">YkyB-like protein</fullName>
    </recommendedName>
</protein>
<feature type="compositionally biased region" description="Polar residues" evidence="1">
    <location>
        <begin position="134"/>
        <end position="144"/>
    </location>
</feature>
<dbReference type="RefSeq" id="WP_209368476.1">
    <property type="nucleotide sequence ID" value="NZ_CP046956.1"/>
</dbReference>
<gene>
    <name evidence="2" type="ORF">ERJ70_08045</name>
</gene>
<name>A0ABX7VQP0_9BACI</name>
<feature type="region of interest" description="Disordered" evidence="1">
    <location>
        <begin position="126"/>
        <end position="157"/>
    </location>
</feature>
<proteinExistence type="predicted"/>
<dbReference type="Proteomes" id="UP000665043">
    <property type="component" value="Chromosome"/>
</dbReference>
<evidence type="ECO:0000313" key="2">
    <source>
        <dbReference type="EMBL" id="QTM99257.1"/>
    </source>
</evidence>
<dbReference type="InterPro" id="IPR025552">
    <property type="entry name" value="YkyB"/>
</dbReference>
<accession>A0ABX7VQP0</accession>
<evidence type="ECO:0000313" key="3">
    <source>
        <dbReference type="Proteomes" id="UP000665043"/>
    </source>
</evidence>
<sequence length="157" mass="18317">MSNKTNNLNDIAKALFIVNRHAKTAPNPRPLYDMKKQAINKLLQENHAEKIGLHFSDRPKLSRQHSTLLVKVSDFYFHIPPAKQDFQEVKHLGATDKNFRNPKPQMSLTQAKKILSGYLGWSFPEKKEADRKQPSSYYTPSSLGQWERKPRRKQKKY</sequence>
<keyword evidence="3" id="KW-1185">Reference proteome</keyword>
<dbReference type="EMBL" id="CP046956">
    <property type="protein sequence ID" value="QTM99257.1"/>
    <property type="molecule type" value="Genomic_DNA"/>
</dbReference>
<organism evidence="2 3">
    <name type="scientific">Sediminibacillus dalangtanensis</name>
    <dbReference type="NCBI Taxonomy" id="2729421"/>
    <lineage>
        <taxon>Bacteria</taxon>
        <taxon>Bacillati</taxon>
        <taxon>Bacillota</taxon>
        <taxon>Bacilli</taxon>
        <taxon>Bacillales</taxon>
        <taxon>Bacillaceae</taxon>
        <taxon>Sediminibacillus</taxon>
    </lineage>
</organism>
<evidence type="ECO:0008006" key="4">
    <source>
        <dbReference type="Google" id="ProtNLM"/>
    </source>
</evidence>
<evidence type="ECO:0000256" key="1">
    <source>
        <dbReference type="SAM" id="MobiDB-lite"/>
    </source>
</evidence>
<dbReference type="Pfam" id="PF14177">
    <property type="entry name" value="YkyB"/>
    <property type="match status" value="1"/>
</dbReference>
<reference evidence="2 3" key="1">
    <citation type="submission" date="2019-12" db="EMBL/GenBank/DDBJ databases">
        <title>The whole genome sequencing of a strain isolated from a Mars analog, Dalangtan Playa.</title>
        <authorList>
            <person name="Huang T."/>
        </authorList>
    </citation>
    <scope>NUCLEOTIDE SEQUENCE [LARGE SCALE GENOMIC DNA]</scope>
    <source>
        <strain evidence="2 3">DP4-553-S</strain>
    </source>
</reference>